<protein>
    <submittedName>
        <fullName evidence="1">Uncharacterized protein</fullName>
    </submittedName>
</protein>
<accession>A0A2D0KMR3</accession>
<comment type="caution">
    <text evidence="1">The sequence shown here is derived from an EMBL/GenBank/DDBJ whole genome shotgun (WGS) entry which is preliminary data.</text>
</comment>
<organism evidence="1 2">
    <name type="scientific">Xenorhabdus stockiae</name>
    <dbReference type="NCBI Taxonomy" id="351614"/>
    <lineage>
        <taxon>Bacteria</taxon>
        <taxon>Pseudomonadati</taxon>
        <taxon>Pseudomonadota</taxon>
        <taxon>Gammaproteobacteria</taxon>
        <taxon>Enterobacterales</taxon>
        <taxon>Morganellaceae</taxon>
        <taxon>Xenorhabdus</taxon>
    </lineage>
</organism>
<dbReference type="EMBL" id="NJAJ01000025">
    <property type="protein sequence ID" value="PHM64696.1"/>
    <property type="molecule type" value="Genomic_DNA"/>
</dbReference>
<sequence>MRRGGTGVNPRSIDNRMFIKTVTGVSERSQQRGNLKDEMYNRYWQNQGLLFIEFSNIDCVLFVRSSSFSIRSLGDCSV</sequence>
<dbReference type="Proteomes" id="UP000222366">
    <property type="component" value="Unassembled WGS sequence"/>
</dbReference>
<name>A0A2D0KMR3_9GAMM</name>
<proteinExistence type="predicted"/>
<keyword evidence="2" id="KW-1185">Reference proteome</keyword>
<gene>
    <name evidence="1" type="ORF">Xsto_02713</name>
</gene>
<reference evidence="1 2" key="1">
    <citation type="journal article" date="2017" name="Nat. Microbiol.">
        <title>Natural product diversity associated with the nematode symbionts Photorhabdus and Xenorhabdus.</title>
        <authorList>
            <person name="Tobias N.J."/>
            <person name="Wolff H."/>
            <person name="Djahanschiri B."/>
            <person name="Grundmann F."/>
            <person name="Kronenwerth M."/>
            <person name="Shi Y.M."/>
            <person name="Simonyi S."/>
            <person name="Grun P."/>
            <person name="Shapiro-Ilan D."/>
            <person name="Pidot S.J."/>
            <person name="Stinear T.P."/>
            <person name="Ebersberger I."/>
            <person name="Bode H.B."/>
        </authorList>
    </citation>
    <scope>NUCLEOTIDE SEQUENCE [LARGE SCALE GENOMIC DNA]</scope>
    <source>
        <strain evidence="1 2">DSM 17904</strain>
    </source>
</reference>
<evidence type="ECO:0000313" key="2">
    <source>
        <dbReference type="Proteomes" id="UP000222366"/>
    </source>
</evidence>
<evidence type="ECO:0000313" key="1">
    <source>
        <dbReference type="EMBL" id="PHM64696.1"/>
    </source>
</evidence>
<dbReference type="AlphaFoldDB" id="A0A2D0KMR3"/>